<evidence type="ECO:0000313" key="3">
    <source>
        <dbReference type="Proteomes" id="UP000035720"/>
    </source>
</evidence>
<dbReference type="RefSeq" id="WP_157038395.1">
    <property type="nucleotide sequence ID" value="NZ_HF571038.1"/>
</dbReference>
<dbReference type="EMBL" id="CAJC01000194">
    <property type="protein sequence ID" value="CCI54685.1"/>
    <property type="molecule type" value="Genomic_DNA"/>
</dbReference>
<reference evidence="2 3" key="1">
    <citation type="journal article" date="2013" name="ISME J.">
        <title>A metabolic model for members of the genus Tetrasphaera involved in enhanced biological phosphorus removal.</title>
        <authorList>
            <person name="Kristiansen R."/>
            <person name="Nguyen H.T.T."/>
            <person name="Saunders A.M."/>
            <person name="Nielsen J.L."/>
            <person name="Wimmer R."/>
            <person name="Le V.Q."/>
            <person name="McIlroy S.J."/>
            <person name="Petrovski S."/>
            <person name="Seviour R.J."/>
            <person name="Calteau A."/>
            <person name="Nielsen K.L."/>
            <person name="Nielsen P.H."/>
        </authorList>
    </citation>
    <scope>NUCLEOTIDE SEQUENCE [LARGE SCALE GENOMIC DNA]</scope>
    <source>
        <strain evidence="2 3">Ben 74</strain>
    </source>
</reference>
<sequence length="168" mass="17961">MTATIHRVPAGTKRGGEFATHPKSEPTVDFGPDVAAEPSGPLATAWRDYLDCPDEDLDRAVVALTATQVRTAYPKAKTFSILVGDQRPTQLTGVCDHDGQSLVYLGGDETGYGPDPELSVTEPGGVVADLSWWTATHWGAMADDALDRSNPPFESAIEYVFGVDHCAQ</sequence>
<proteinExistence type="predicted"/>
<evidence type="ECO:0000313" key="2">
    <source>
        <dbReference type="EMBL" id="CCI54685.1"/>
    </source>
</evidence>
<feature type="compositionally biased region" description="Basic and acidic residues" evidence="1">
    <location>
        <begin position="14"/>
        <end position="26"/>
    </location>
</feature>
<name>A0A077MF81_9MICO</name>
<organism evidence="2 3">
    <name type="scientific">Nostocoides jenkinsii Ben 74</name>
    <dbReference type="NCBI Taxonomy" id="1193518"/>
    <lineage>
        <taxon>Bacteria</taxon>
        <taxon>Bacillati</taxon>
        <taxon>Actinomycetota</taxon>
        <taxon>Actinomycetes</taxon>
        <taxon>Micrococcales</taxon>
        <taxon>Intrasporangiaceae</taxon>
        <taxon>Nostocoides</taxon>
    </lineage>
</organism>
<comment type="caution">
    <text evidence="2">The sequence shown here is derived from an EMBL/GenBank/DDBJ whole genome shotgun (WGS) entry which is preliminary data.</text>
</comment>
<dbReference type="STRING" id="1193518.BN13_80054"/>
<dbReference type="AlphaFoldDB" id="A0A077MF81"/>
<evidence type="ECO:0000256" key="1">
    <source>
        <dbReference type="SAM" id="MobiDB-lite"/>
    </source>
</evidence>
<gene>
    <name evidence="2" type="ORF">BN13_80054</name>
</gene>
<feature type="region of interest" description="Disordered" evidence="1">
    <location>
        <begin position="1"/>
        <end position="33"/>
    </location>
</feature>
<dbReference type="Proteomes" id="UP000035720">
    <property type="component" value="Unassembled WGS sequence"/>
</dbReference>
<accession>A0A077MF81</accession>
<protein>
    <submittedName>
        <fullName evidence="2">Uncharacterized protein</fullName>
    </submittedName>
</protein>
<keyword evidence="3" id="KW-1185">Reference proteome</keyword>
<dbReference type="OrthoDB" id="7067800at2"/>